<proteinExistence type="inferred from homology"/>
<dbReference type="UniPathway" id="UPA00219"/>
<dbReference type="GO" id="GO:0016740">
    <property type="term" value="F:transferase activity"/>
    <property type="evidence" value="ECO:0007669"/>
    <property type="project" value="UniProtKB-KW"/>
</dbReference>
<evidence type="ECO:0000313" key="12">
    <source>
        <dbReference type="Proteomes" id="UP000051870"/>
    </source>
</evidence>
<name>A0A0P1I5Q0_9RHOB</name>
<gene>
    <name evidence="11" type="ORF">PH7735_01362</name>
</gene>
<evidence type="ECO:0000256" key="7">
    <source>
        <dbReference type="SAM" id="SignalP"/>
    </source>
</evidence>
<dbReference type="InterPro" id="IPR036365">
    <property type="entry name" value="PGBD-like_sf"/>
</dbReference>
<dbReference type="Pfam" id="PF01471">
    <property type="entry name" value="PG_binding_1"/>
    <property type="match status" value="1"/>
</dbReference>
<dbReference type="GO" id="GO:0004180">
    <property type="term" value="F:carboxypeptidase activity"/>
    <property type="evidence" value="ECO:0007669"/>
    <property type="project" value="UniProtKB-ARBA"/>
</dbReference>
<dbReference type="STRING" id="1715693.PH7735_01362"/>
<feature type="chain" id="PRO_5006064911" evidence="7">
    <location>
        <begin position="25"/>
        <end position="540"/>
    </location>
</feature>
<comment type="pathway">
    <text evidence="1">Cell wall biogenesis; peptidoglycan biosynthesis.</text>
</comment>
<sequence length="540" mass="60488">MTRRTIRAALLSVTLAVSATYVHAGQVEQQLESWVTTLTAGTAAVTQSEITASVFIPEFYALRSYAPAWFDDTTATALFAELDRGIAQGFRAQDFHIDDLRAAYAKAQSTQNAGDIATYDILASDAVAKLLNYSIFGKVDPAKLDGNWNFERLVLQQNPPQVVNAFLEGDGITALMDQVLLKAPQYSRLMRALAYYRDIASTGGWPQVPDTTTLKPGMVDEAVNALRYRLAGEFALNAGQILPPAPDTGEPASWVYDQNLVADMKVFQARHGLEADGVIGPKTFVALNRSADDRVNQIRLSLERARWIMRDLEDDYVLVNIAGGQTYYAKGDEVWITRSVTGTQYRQTPVFRDNIQYMEINPTWTVPNSIFRKDKLTRIRKDPNYLSRNGYVVKTRDGTVIPASSVDWSASNPPVTLMQKPGDNNALGQIKFMFPNAHSVYLHDTDNRDLFNRNERNLSSGCVRVEYPFEFANLLMEGDPDWSESRLQSILESGQTTRIPLPQPVPVLLTYWTAWVDGDAVQFREDLYDRDTKILDALNK</sequence>
<accession>A0A0P1I5Q0</accession>
<dbReference type="InterPro" id="IPR038063">
    <property type="entry name" value="Transpep_catalytic_dom"/>
</dbReference>
<evidence type="ECO:0000259" key="8">
    <source>
        <dbReference type="Pfam" id="PF01471"/>
    </source>
</evidence>
<dbReference type="SUPFAM" id="SSF47090">
    <property type="entry name" value="PGBD-like"/>
    <property type="match status" value="1"/>
</dbReference>
<dbReference type="Gene3D" id="1.10.101.10">
    <property type="entry name" value="PGBD-like superfamily/PGBD"/>
    <property type="match status" value="1"/>
</dbReference>
<dbReference type="Gene3D" id="2.40.440.10">
    <property type="entry name" value="L,D-transpeptidase catalytic domain-like"/>
    <property type="match status" value="1"/>
</dbReference>
<feature type="domain" description="L,D-TPase catalytic" evidence="9">
    <location>
        <begin position="315"/>
        <end position="480"/>
    </location>
</feature>
<dbReference type="InterPro" id="IPR052905">
    <property type="entry name" value="LD-transpeptidase_YkuD-like"/>
</dbReference>
<protein>
    <submittedName>
        <fullName evidence="11">Murein L,D-transpeptidase</fullName>
    </submittedName>
</protein>
<dbReference type="InterPro" id="IPR036366">
    <property type="entry name" value="PGBDSf"/>
</dbReference>
<evidence type="ECO:0000256" key="5">
    <source>
        <dbReference type="ARBA" id="ARBA00022984"/>
    </source>
</evidence>
<dbReference type="InterPro" id="IPR002477">
    <property type="entry name" value="Peptidoglycan-bd-like"/>
</dbReference>
<evidence type="ECO:0000256" key="4">
    <source>
        <dbReference type="ARBA" id="ARBA00022960"/>
    </source>
</evidence>
<evidence type="ECO:0000259" key="10">
    <source>
        <dbReference type="Pfam" id="PF20142"/>
    </source>
</evidence>
<dbReference type="PANTHER" id="PTHR41533:SF2">
    <property type="entry name" value="BLR7131 PROTEIN"/>
    <property type="match status" value="1"/>
</dbReference>
<dbReference type="PANTHER" id="PTHR41533">
    <property type="entry name" value="L,D-TRANSPEPTIDASE HI_1667-RELATED"/>
    <property type="match status" value="1"/>
</dbReference>
<keyword evidence="4" id="KW-0133">Cell shape</keyword>
<evidence type="ECO:0000259" key="9">
    <source>
        <dbReference type="Pfam" id="PF03734"/>
    </source>
</evidence>
<dbReference type="GO" id="GO:0008360">
    <property type="term" value="P:regulation of cell shape"/>
    <property type="evidence" value="ECO:0007669"/>
    <property type="project" value="UniProtKB-KW"/>
</dbReference>
<dbReference type="GO" id="GO:0009252">
    <property type="term" value="P:peptidoglycan biosynthetic process"/>
    <property type="evidence" value="ECO:0007669"/>
    <property type="project" value="UniProtKB-UniPathway"/>
</dbReference>
<dbReference type="RefSeq" id="WP_058310501.1">
    <property type="nucleotide sequence ID" value="NZ_CYTW01000001.1"/>
</dbReference>
<keyword evidence="3" id="KW-0808">Transferase</keyword>
<keyword evidence="7" id="KW-0732">Signal</keyword>
<dbReference type="EMBL" id="CYTW01000001">
    <property type="protein sequence ID" value="CUJ91403.1"/>
    <property type="molecule type" value="Genomic_DNA"/>
</dbReference>
<dbReference type="Pfam" id="PF20142">
    <property type="entry name" value="Scaffold"/>
    <property type="match status" value="1"/>
</dbReference>
<reference evidence="12" key="1">
    <citation type="submission" date="2015-09" db="EMBL/GenBank/DDBJ databases">
        <authorList>
            <person name="Rodrigo-Torres Lidia"/>
            <person name="Arahal R.David."/>
        </authorList>
    </citation>
    <scope>NUCLEOTIDE SEQUENCE [LARGE SCALE GENOMIC DNA]</scope>
    <source>
        <strain evidence="12">CECT 7735</strain>
    </source>
</reference>
<feature type="signal peptide" evidence="7">
    <location>
        <begin position="1"/>
        <end position="24"/>
    </location>
</feature>
<evidence type="ECO:0000313" key="11">
    <source>
        <dbReference type="EMBL" id="CUJ91403.1"/>
    </source>
</evidence>
<dbReference type="GeneID" id="83880418"/>
<evidence type="ECO:0000256" key="1">
    <source>
        <dbReference type="ARBA" id="ARBA00004752"/>
    </source>
</evidence>
<keyword evidence="6" id="KW-0961">Cell wall biogenesis/degradation</keyword>
<dbReference type="InterPro" id="IPR005490">
    <property type="entry name" value="LD_TPept_cat_dom"/>
</dbReference>
<dbReference type="InterPro" id="IPR045380">
    <property type="entry name" value="LD_TPept_scaffold_dom"/>
</dbReference>
<comment type="similarity">
    <text evidence="2">Belongs to the YkuD family.</text>
</comment>
<keyword evidence="12" id="KW-1185">Reference proteome</keyword>
<dbReference type="Pfam" id="PF03734">
    <property type="entry name" value="YkuD"/>
    <property type="match status" value="1"/>
</dbReference>
<evidence type="ECO:0000256" key="3">
    <source>
        <dbReference type="ARBA" id="ARBA00022679"/>
    </source>
</evidence>
<feature type="domain" description="L,D-transpeptidase scaffold" evidence="10">
    <location>
        <begin position="57"/>
        <end position="193"/>
    </location>
</feature>
<dbReference type="Proteomes" id="UP000051870">
    <property type="component" value="Unassembled WGS sequence"/>
</dbReference>
<dbReference type="SUPFAM" id="SSF141523">
    <property type="entry name" value="L,D-transpeptidase catalytic domain-like"/>
    <property type="match status" value="1"/>
</dbReference>
<organism evidence="11 12">
    <name type="scientific">Shimia thalassica</name>
    <dbReference type="NCBI Taxonomy" id="1715693"/>
    <lineage>
        <taxon>Bacteria</taxon>
        <taxon>Pseudomonadati</taxon>
        <taxon>Pseudomonadota</taxon>
        <taxon>Alphaproteobacteria</taxon>
        <taxon>Rhodobacterales</taxon>
        <taxon>Roseobacteraceae</taxon>
    </lineage>
</organism>
<evidence type="ECO:0000256" key="6">
    <source>
        <dbReference type="ARBA" id="ARBA00023316"/>
    </source>
</evidence>
<dbReference type="AlphaFoldDB" id="A0A0P1I5Q0"/>
<dbReference type="GO" id="GO:0071555">
    <property type="term" value="P:cell wall organization"/>
    <property type="evidence" value="ECO:0007669"/>
    <property type="project" value="UniProtKB-KW"/>
</dbReference>
<dbReference type="CDD" id="cd16913">
    <property type="entry name" value="YkuD_like"/>
    <property type="match status" value="1"/>
</dbReference>
<keyword evidence="5" id="KW-0573">Peptidoglycan synthesis</keyword>
<feature type="domain" description="Peptidoglycan binding-like" evidence="8">
    <location>
        <begin position="254"/>
        <end position="287"/>
    </location>
</feature>
<evidence type="ECO:0000256" key="2">
    <source>
        <dbReference type="ARBA" id="ARBA00005992"/>
    </source>
</evidence>